<dbReference type="Gramene" id="PNT60612">
    <property type="protein sequence ID" value="PNT60612"/>
    <property type="gene ID" value="BRADI_5g02210v3"/>
</dbReference>
<dbReference type="PANTHER" id="PTHR31170:SF18">
    <property type="entry name" value="(WILD MALAYSIAN BANANA) HYPOTHETICAL PROTEIN"/>
    <property type="match status" value="1"/>
</dbReference>
<reference evidence="4" key="3">
    <citation type="submission" date="2018-08" db="UniProtKB">
        <authorList>
            <consortium name="EnsemblPlants"/>
        </authorList>
    </citation>
    <scope>IDENTIFICATION</scope>
    <source>
        <strain evidence="4">cv. Bd21</strain>
    </source>
</reference>
<evidence type="ECO:0000313" key="4">
    <source>
        <dbReference type="EnsemblPlants" id="KQJ81674"/>
    </source>
</evidence>
<dbReference type="OMA" id="CHVYLKP"/>
<proteinExistence type="predicted"/>
<keyword evidence="5" id="KW-1185">Reference proteome</keyword>
<dbReference type="EnsemblPlants" id="PNT60612">
    <property type="protein sequence ID" value="PNT60612"/>
    <property type="gene ID" value="BRADI_5g02210v3"/>
</dbReference>
<dbReference type="KEGG" id="bdi:104585498"/>
<dbReference type="OrthoDB" id="672127at2759"/>
<evidence type="ECO:0000256" key="2">
    <source>
        <dbReference type="SAM" id="Phobius"/>
    </source>
</evidence>
<feature type="compositionally biased region" description="Basic and acidic residues" evidence="1">
    <location>
        <begin position="85"/>
        <end position="113"/>
    </location>
</feature>
<dbReference type="STRING" id="15368.I1IVX2"/>
<accession>I1IVX2</accession>
<name>I1IVX2_BRADI</name>
<dbReference type="EMBL" id="CM000884">
    <property type="protein sequence ID" value="KQJ81674.1"/>
    <property type="molecule type" value="Genomic_DNA"/>
</dbReference>
<evidence type="ECO:0000313" key="3">
    <source>
        <dbReference type="EMBL" id="PNT60612.1"/>
    </source>
</evidence>
<dbReference type="eggNOG" id="ENOG502RY48">
    <property type="taxonomic scope" value="Eukaryota"/>
</dbReference>
<dbReference type="Gramene" id="KQJ81674">
    <property type="protein sequence ID" value="KQJ81674"/>
    <property type="gene ID" value="BRADI_5g02210v3"/>
</dbReference>
<feature type="region of interest" description="Disordered" evidence="1">
    <location>
        <begin position="1"/>
        <end position="26"/>
    </location>
</feature>
<feature type="region of interest" description="Disordered" evidence="1">
    <location>
        <begin position="85"/>
        <end position="115"/>
    </location>
</feature>
<dbReference type="InterPro" id="IPR004158">
    <property type="entry name" value="DUF247_pln"/>
</dbReference>
<dbReference type="Proteomes" id="UP000008810">
    <property type="component" value="Chromosome 5"/>
</dbReference>
<dbReference type="EMBL" id="CM000884">
    <property type="protein sequence ID" value="PNT60612.1"/>
    <property type="molecule type" value="Genomic_DNA"/>
</dbReference>
<protein>
    <submittedName>
        <fullName evidence="3 4">Uncharacterized protein</fullName>
    </submittedName>
</protein>
<dbReference type="HOGENOM" id="CLU_020188_0_2_1"/>
<dbReference type="EnsemblPlants" id="KQJ81674">
    <property type="protein sequence ID" value="KQJ81674"/>
    <property type="gene ID" value="BRADI_5g02210v3"/>
</dbReference>
<reference evidence="3 4" key="1">
    <citation type="journal article" date="2010" name="Nature">
        <title>Genome sequencing and analysis of the model grass Brachypodium distachyon.</title>
        <authorList>
            <consortium name="International Brachypodium Initiative"/>
        </authorList>
    </citation>
    <scope>NUCLEOTIDE SEQUENCE [LARGE SCALE GENOMIC DNA]</scope>
    <source>
        <strain evidence="3 4">Bd21</strain>
    </source>
</reference>
<gene>
    <name evidence="4" type="primary">LOC104585498</name>
    <name evidence="3" type="ORF">BRADI_5g02210v3</name>
</gene>
<dbReference type="AlphaFoldDB" id="I1IVX2"/>
<keyword evidence="2" id="KW-0812">Transmembrane</keyword>
<feature type="transmembrane region" description="Helical" evidence="2">
    <location>
        <begin position="463"/>
        <end position="488"/>
    </location>
</feature>
<dbReference type="Pfam" id="PF03140">
    <property type="entry name" value="DUF247"/>
    <property type="match status" value="1"/>
</dbReference>
<dbReference type="GeneID" id="104585498"/>
<dbReference type="RefSeq" id="XP_010240709.1">
    <property type="nucleotide sequence ID" value="XM_010242407.3"/>
</dbReference>
<dbReference type="PANTHER" id="PTHR31170">
    <property type="entry name" value="BNAC04G53230D PROTEIN"/>
    <property type="match status" value="1"/>
</dbReference>
<evidence type="ECO:0000313" key="5">
    <source>
        <dbReference type="Proteomes" id="UP000008810"/>
    </source>
</evidence>
<dbReference type="FunCoup" id="I1IVX2">
    <property type="interactions" value="493"/>
</dbReference>
<reference evidence="3" key="2">
    <citation type="submission" date="2017-06" db="EMBL/GenBank/DDBJ databases">
        <title>WGS assembly of Brachypodium distachyon.</title>
        <authorList>
            <consortium name="The International Brachypodium Initiative"/>
            <person name="Lucas S."/>
            <person name="Harmon-Smith M."/>
            <person name="Lail K."/>
            <person name="Tice H."/>
            <person name="Grimwood J."/>
            <person name="Bruce D."/>
            <person name="Barry K."/>
            <person name="Shu S."/>
            <person name="Lindquist E."/>
            <person name="Wang M."/>
            <person name="Pitluck S."/>
            <person name="Vogel J.P."/>
            <person name="Garvin D.F."/>
            <person name="Mockler T.C."/>
            <person name="Schmutz J."/>
            <person name="Rokhsar D."/>
            <person name="Bevan M.W."/>
        </authorList>
    </citation>
    <scope>NUCLEOTIDE SEQUENCE</scope>
    <source>
        <strain evidence="3">Bd21</strain>
    </source>
</reference>
<keyword evidence="2" id="KW-1133">Transmembrane helix</keyword>
<sequence length="499" mass="55090">MSENGIELAAAVPPPSGSSSNGDTDVSVDGRIVQLSDIIVHEMSASRVPRPPRPEIYRVPAMFLAADKGAYQPRFLSLGPYHRGDSATEDMRRADERKPGNLDFALSDKDGERGGPPVEEYMKAVASMEAAARRFYDRDVTMEWGAFCRMLLLDGFQLITLLESYGSADEPPPAAGAGGNNKDGCRPRTCVLSSIGHDLMMLENQIPFFVVEKLYGLRYGQLQDVVAASGRTGRTVAELAWTTIRRMIMNDDVPAASSGPPDKCLHLVHLCHVYLKPSNLKESLPDKCPRDREYGRFRRATEYHEAGVKFRQMYSCKDGGSPQCPLLDVSFSNGVLRMARHRVDEKTNYILRNVLAYEQRYIGTATDGATGYVAAYVVFMSQLLGSPEDVALLSRRGVIEHHLGNDGELCALFRGLAEGLAFDPSSGHYLNAVGVKLRAHYRSRIHRWRAWVVRRYFGNPCLAAAWVFGAMAVLGTILQTAIAILVYVNQGRGPTRNIA</sequence>
<keyword evidence="2" id="KW-0472">Membrane</keyword>
<evidence type="ECO:0000256" key="1">
    <source>
        <dbReference type="SAM" id="MobiDB-lite"/>
    </source>
</evidence>
<organism evidence="3">
    <name type="scientific">Brachypodium distachyon</name>
    <name type="common">Purple false brome</name>
    <name type="synonym">Trachynia distachya</name>
    <dbReference type="NCBI Taxonomy" id="15368"/>
    <lineage>
        <taxon>Eukaryota</taxon>
        <taxon>Viridiplantae</taxon>
        <taxon>Streptophyta</taxon>
        <taxon>Embryophyta</taxon>
        <taxon>Tracheophyta</taxon>
        <taxon>Spermatophyta</taxon>
        <taxon>Magnoliopsida</taxon>
        <taxon>Liliopsida</taxon>
        <taxon>Poales</taxon>
        <taxon>Poaceae</taxon>
        <taxon>BOP clade</taxon>
        <taxon>Pooideae</taxon>
        <taxon>Stipodae</taxon>
        <taxon>Brachypodieae</taxon>
        <taxon>Brachypodium</taxon>
    </lineage>
</organism>